<feature type="region of interest" description="Disordered" evidence="2">
    <location>
        <begin position="948"/>
        <end position="1053"/>
    </location>
</feature>
<dbReference type="EMBL" id="MCGE01000015">
    <property type="protein sequence ID" value="ORZ14137.1"/>
    <property type="molecule type" value="Genomic_DNA"/>
</dbReference>
<evidence type="ECO:0000256" key="2">
    <source>
        <dbReference type="SAM" id="MobiDB-lite"/>
    </source>
</evidence>
<dbReference type="GO" id="GO:0005543">
    <property type="term" value="F:phospholipid binding"/>
    <property type="evidence" value="ECO:0007669"/>
    <property type="project" value="InterPro"/>
</dbReference>
<dbReference type="PANTHER" id="PTHR28190">
    <property type="entry name" value="NUCLEAR MIGRATION PROTEIN NUM1"/>
    <property type="match status" value="1"/>
</dbReference>
<feature type="region of interest" description="Disordered" evidence="2">
    <location>
        <begin position="1"/>
        <end position="35"/>
    </location>
</feature>
<feature type="compositionally biased region" description="Polar residues" evidence="2">
    <location>
        <begin position="635"/>
        <end position="655"/>
    </location>
</feature>
<dbReference type="Proteomes" id="UP000193560">
    <property type="component" value="Unassembled WGS sequence"/>
</dbReference>
<dbReference type="Pfam" id="PF12814">
    <property type="entry name" value="Mcp5_PH"/>
    <property type="match status" value="1"/>
</dbReference>
<feature type="region of interest" description="Disordered" evidence="2">
    <location>
        <begin position="1075"/>
        <end position="1111"/>
    </location>
</feature>
<keyword evidence="5" id="KW-1185">Reference proteome</keyword>
<feature type="compositionally biased region" description="Polar residues" evidence="2">
    <location>
        <begin position="303"/>
        <end position="315"/>
    </location>
</feature>
<evidence type="ECO:0000256" key="1">
    <source>
        <dbReference type="SAM" id="Coils"/>
    </source>
</evidence>
<dbReference type="STRING" id="90262.A0A1X2ID30"/>
<evidence type="ECO:0000313" key="5">
    <source>
        <dbReference type="Proteomes" id="UP000193560"/>
    </source>
</evidence>
<protein>
    <recommendedName>
        <fullName evidence="3">Pleckstrin homology domain-containing protein</fullName>
    </recommendedName>
</protein>
<feature type="region of interest" description="Disordered" evidence="2">
    <location>
        <begin position="633"/>
        <end position="698"/>
    </location>
</feature>
<dbReference type="GO" id="GO:0032065">
    <property type="term" value="P:maintenance of protein location in cell cortex"/>
    <property type="evidence" value="ECO:0007669"/>
    <property type="project" value="InterPro"/>
</dbReference>
<evidence type="ECO:0000259" key="3">
    <source>
        <dbReference type="Pfam" id="PF12814"/>
    </source>
</evidence>
<dbReference type="GO" id="GO:0015631">
    <property type="term" value="F:tubulin binding"/>
    <property type="evidence" value="ECO:0007669"/>
    <property type="project" value="TreeGrafter"/>
</dbReference>
<evidence type="ECO:0000313" key="4">
    <source>
        <dbReference type="EMBL" id="ORZ14137.1"/>
    </source>
</evidence>
<dbReference type="GO" id="GO:0005739">
    <property type="term" value="C:mitochondrion"/>
    <property type="evidence" value="ECO:0007669"/>
    <property type="project" value="TreeGrafter"/>
</dbReference>
<dbReference type="InterPro" id="IPR053005">
    <property type="entry name" value="Nuclear_Pos-Cytoskel_Interact"/>
</dbReference>
<feature type="region of interest" description="Disordered" evidence="2">
    <location>
        <begin position="296"/>
        <end position="335"/>
    </location>
</feature>
<feature type="compositionally biased region" description="Polar residues" evidence="2">
    <location>
        <begin position="685"/>
        <end position="695"/>
    </location>
</feature>
<name>A0A1X2ID30_9FUNG</name>
<reference evidence="4 5" key="1">
    <citation type="submission" date="2016-07" db="EMBL/GenBank/DDBJ databases">
        <title>Pervasive Adenine N6-methylation of Active Genes in Fungi.</title>
        <authorList>
            <consortium name="DOE Joint Genome Institute"/>
            <person name="Mondo S.J."/>
            <person name="Dannebaum R.O."/>
            <person name="Kuo R.C."/>
            <person name="Labutti K."/>
            <person name="Haridas S."/>
            <person name="Kuo A."/>
            <person name="Salamov A."/>
            <person name="Ahrendt S.R."/>
            <person name="Lipzen A."/>
            <person name="Sullivan W."/>
            <person name="Andreopoulos W.B."/>
            <person name="Clum A."/>
            <person name="Lindquist E."/>
            <person name="Daum C."/>
            <person name="Ramamoorthy G.K."/>
            <person name="Gryganskyi A."/>
            <person name="Culley D."/>
            <person name="Magnuson J.K."/>
            <person name="James T.Y."/>
            <person name="O'Malley M.A."/>
            <person name="Stajich J.E."/>
            <person name="Spatafora J.W."/>
            <person name="Visel A."/>
            <person name="Grigoriev I.V."/>
        </authorList>
    </citation>
    <scope>NUCLEOTIDE SEQUENCE [LARGE SCALE GENOMIC DNA]</scope>
    <source>
        <strain evidence="4 5">NRRL 1336</strain>
    </source>
</reference>
<keyword evidence="1" id="KW-0175">Coiled coil</keyword>
<organism evidence="4 5">
    <name type="scientific">Absidia repens</name>
    <dbReference type="NCBI Taxonomy" id="90262"/>
    <lineage>
        <taxon>Eukaryota</taxon>
        <taxon>Fungi</taxon>
        <taxon>Fungi incertae sedis</taxon>
        <taxon>Mucoromycota</taxon>
        <taxon>Mucoromycotina</taxon>
        <taxon>Mucoromycetes</taxon>
        <taxon>Mucorales</taxon>
        <taxon>Cunninghamellaceae</taxon>
        <taxon>Absidia</taxon>
    </lineage>
</organism>
<dbReference type="PANTHER" id="PTHR28190:SF1">
    <property type="entry name" value="NUCLEAR MIGRATION PROTEIN NUM1"/>
    <property type="match status" value="1"/>
</dbReference>
<sequence>MIHSDRLQGNSEDDSVSQTFNGDDPVSQSLPNGTAAGTIRHSQMVFATDIAQGLISEVRKLQQTIQEKDRLIKDLEINKADGENDKELTQKQLRQKDALEEKLKEDNWNLEVANQDLQTDLSELNKSITKLNADHSKALKQLRASLEQIEIYKAQQEKTTSTIDVLKARHDHEQQLLRRNTGNLQRDVVQLKKRLDEVNTELRICKSKAGDQTLGMADDDDLAGLTASSPGTNNLSSLNFANSQQRALEVETLKQSLGHAHRMISSLRNNLQKEKVERIDLKKTLAETQESLEKLQKDDVESGGNSSLKKSSVASRTKVVRKRGGMPRRGSPAIIETPATYMGNDQLGSLALDTTLNVKNHAMGNSDAEFVDNDTSMDDISSVDQADGGFDDDDDDDDDCHRLDLSPIQQGQSLDMELQLGGFTPSLEPLPSAQEQTVAERQYFDKGVNTYDDLWKSAATERQVPPHVNNPINSINTNIDNDNEKDATNIIDGTPISIDSSFQATLVPAMHLDQQSQPLSTYHRLDMEHSPIPSDIAPRHLQQTNLSLQSQSPDVHDDQLMTYREGTLTPLPSSPLHIQQHPQSTLSSVSSPIILNDQLDVEPCKSTPITHTSAAAETNDDHYIVNTKHTLDDLSATTNGDNQDISTSKTNQYENQQKSVSPPQQPHHQSEPYSIPPVPEKITLSHPSTEYQSKGTGHDLETVHSLSLEDARNQAVEMETKDSTDDSTSIKHVVSSDKNCGENFAGDVSSPSILIGDIPKSMIGASGILGTLSVVESALQYDMEFKMAKEEDVDYSNGDISTMNTSKMISRDEADALVKAGIADALAKERLEAATRRSELDINFVTRSEAEAMARAQTDQVLKKERDRTSTMLTKAQADTLAKKYAEQVLLEEDNRNKQQNQELNPKLPPTPATSSLLAKAKMAPSLHSNTQSTSDATVTLFRQTSHASIAPTPKPSTSTSSTTTSASSSSRLGLFSGFRKLQPSVSTPAKSERLRPSASTSSLRRTTTATSNSSHHAHHTSGLPHHSNHHQRQQHEGMKQHLQPPSSHDASYGTVRITETSTYSRKPSIASFNQHQQRLKQPSMQSLSPSEKGSSRGVAPSVFSMGDLSKQSDSGELISAITQTMIGEWMWKHTRNHMGGGISVNKHKRFFWVHPYTRTLYWSTNEPGIDADEAKAKSAFIESISSIPSNDTVDASPLSLLIKTAKRDLKLTAPTLERHELWRMSLSYLLVPPGEESEMGDVIQVDPYHDSDAATISTTTHTLPTATMINAPMTESTNASDDDDDEDTMAPITTTSPNSHQAGHGKNEFSAGASDNDDTDSSMDPVINVRQCCDDHDVATLSQH</sequence>
<feature type="region of interest" description="Disordered" evidence="2">
    <location>
        <begin position="369"/>
        <end position="389"/>
    </location>
</feature>
<dbReference type="InterPro" id="IPR024774">
    <property type="entry name" value="PH_dom-Mcp5-type"/>
</dbReference>
<dbReference type="GO" id="GO:0005938">
    <property type="term" value="C:cell cortex"/>
    <property type="evidence" value="ECO:0007669"/>
    <property type="project" value="InterPro"/>
</dbReference>
<dbReference type="GO" id="GO:0000226">
    <property type="term" value="P:microtubule cytoskeleton organization"/>
    <property type="evidence" value="ECO:0007669"/>
    <property type="project" value="TreeGrafter"/>
</dbReference>
<accession>A0A1X2ID30</accession>
<gene>
    <name evidence="4" type="ORF">BCR42DRAFT_492771</name>
</gene>
<feature type="domain" description="Pleckstrin homology" evidence="3">
    <location>
        <begin position="1118"/>
        <end position="1231"/>
    </location>
</feature>
<feature type="compositionally biased region" description="Low complexity" evidence="2">
    <location>
        <begin position="997"/>
        <end position="1015"/>
    </location>
</feature>
<feature type="coiled-coil region" evidence="1">
    <location>
        <begin position="51"/>
        <end position="208"/>
    </location>
</feature>
<feature type="compositionally biased region" description="Polar residues" evidence="2">
    <location>
        <begin position="16"/>
        <end position="32"/>
    </location>
</feature>
<feature type="compositionally biased region" description="Polar residues" evidence="2">
    <location>
        <begin position="1075"/>
        <end position="1093"/>
    </location>
</feature>
<comment type="caution">
    <text evidence="4">The sequence shown here is derived from an EMBL/GenBank/DDBJ whole genome shotgun (WGS) entry which is preliminary data.</text>
</comment>
<dbReference type="SUPFAM" id="SSF50729">
    <property type="entry name" value="PH domain-like"/>
    <property type="match status" value="1"/>
</dbReference>
<feature type="region of interest" description="Disordered" evidence="2">
    <location>
        <begin position="1272"/>
        <end position="1326"/>
    </location>
</feature>
<feature type="compositionally biased region" description="Low complexity" evidence="2">
    <location>
        <begin position="948"/>
        <end position="971"/>
    </location>
</feature>
<dbReference type="OrthoDB" id="2149224at2759"/>
<feature type="compositionally biased region" description="Polar residues" evidence="2">
    <location>
        <begin position="1292"/>
        <end position="1302"/>
    </location>
</feature>
<proteinExistence type="predicted"/>